<evidence type="ECO:0000256" key="5">
    <source>
        <dbReference type="ARBA" id="ARBA00022605"/>
    </source>
</evidence>
<evidence type="ECO:0000259" key="10">
    <source>
        <dbReference type="Pfam" id="PF00291"/>
    </source>
</evidence>
<comment type="pathway">
    <text evidence="2">Amino-acid biosynthesis; L-cysteine biosynthesis.</text>
</comment>
<dbReference type="EMBL" id="CYZX01000003">
    <property type="protein sequence ID" value="CUN85731.1"/>
    <property type="molecule type" value="Genomic_DNA"/>
</dbReference>
<evidence type="ECO:0000256" key="2">
    <source>
        <dbReference type="ARBA" id="ARBA00004895"/>
    </source>
</evidence>
<dbReference type="AlphaFoldDB" id="A0A174AAU3"/>
<evidence type="ECO:0000256" key="8">
    <source>
        <dbReference type="ARBA" id="ARBA00023192"/>
    </source>
</evidence>
<dbReference type="FunFam" id="3.40.50.1100:FF:000006">
    <property type="entry name" value="Cysteine synthase"/>
    <property type="match status" value="1"/>
</dbReference>
<evidence type="ECO:0000256" key="1">
    <source>
        <dbReference type="ARBA" id="ARBA00001933"/>
    </source>
</evidence>
<dbReference type="InterPro" id="IPR050214">
    <property type="entry name" value="Cys_Synth/Cystath_Beta-Synth"/>
</dbReference>
<reference evidence="11 12" key="1">
    <citation type="submission" date="2015-09" db="EMBL/GenBank/DDBJ databases">
        <authorList>
            <consortium name="Pathogen Informatics"/>
        </authorList>
    </citation>
    <scope>NUCLEOTIDE SEQUENCE [LARGE SCALE GENOMIC DNA]</scope>
    <source>
        <strain evidence="11 12">2789STDY5834856</strain>
    </source>
</reference>
<comment type="catalytic activity">
    <reaction evidence="9">
        <text>O-acetyl-L-serine + hydrogen sulfide = L-cysteine + acetate</text>
        <dbReference type="Rhea" id="RHEA:14829"/>
        <dbReference type="ChEBI" id="CHEBI:29919"/>
        <dbReference type="ChEBI" id="CHEBI:30089"/>
        <dbReference type="ChEBI" id="CHEBI:35235"/>
        <dbReference type="ChEBI" id="CHEBI:58340"/>
        <dbReference type="EC" id="2.5.1.47"/>
    </reaction>
</comment>
<evidence type="ECO:0000256" key="4">
    <source>
        <dbReference type="ARBA" id="ARBA00012681"/>
    </source>
</evidence>
<dbReference type="SUPFAM" id="SSF53686">
    <property type="entry name" value="Tryptophan synthase beta subunit-like PLP-dependent enzymes"/>
    <property type="match status" value="1"/>
</dbReference>
<evidence type="ECO:0000313" key="12">
    <source>
        <dbReference type="Proteomes" id="UP000095594"/>
    </source>
</evidence>
<keyword evidence="6 11" id="KW-0808">Transferase</keyword>
<dbReference type="PANTHER" id="PTHR10314">
    <property type="entry name" value="CYSTATHIONINE BETA-SYNTHASE"/>
    <property type="match status" value="1"/>
</dbReference>
<dbReference type="Gene3D" id="3.40.50.1100">
    <property type="match status" value="2"/>
</dbReference>
<keyword evidence="7" id="KW-0663">Pyridoxal phosphate</keyword>
<dbReference type="CDD" id="cd01561">
    <property type="entry name" value="CBS_like"/>
    <property type="match status" value="1"/>
</dbReference>
<evidence type="ECO:0000256" key="3">
    <source>
        <dbReference type="ARBA" id="ARBA00007103"/>
    </source>
</evidence>
<feature type="domain" description="Tryptophan synthase beta chain-like PALP" evidence="10">
    <location>
        <begin position="11"/>
        <end position="301"/>
    </location>
</feature>
<organism evidence="11 12">
    <name type="scientific">Clostridium disporicum</name>
    <dbReference type="NCBI Taxonomy" id="84024"/>
    <lineage>
        <taxon>Bacteria</taxon>
        <taxon>Bacillati</taxon>
        <taxon>Bacillota</taxon>
        <taxon>Clostridia</taxon>
        <taxon>Eubacteriales</taxon>
        <taxon>Clostridiaceae</taxon>
        <taxon>Clostridium</taxon>
    </lineage>
</organism>
<keyword evidence="5" id="KW-0028">Amino-acid biosynthesis</keyword>
<comment type="cofactor">
    <cofactor evidence="1">
        <name>pyridoxal 5'-phosphate</name>
        <dbReference type="ChEBI" id="CHEBI:597326"/>
    </cofactor>
</comment>
<proteinExistence type="inferred from homology"/>
<comment type="similarity">
    <text evidence="3">Belongs to the cysteine synthase/cystathionine beta-synthase family.</text>
</comment>
<evidence type="ECO:0000256" key="9">
    <source>
        <dbReference type="ARBA" id="ARBA00047931"/>
    </source>
</evidence>
<dbReference type="EC" id="2.5.1.47" evidence="4"/>
<protein>
    <recommendedName>
        <fullName evidence="4">cysteine synthase</fullName>
        <ecNumber evidence="4">2.5.1.47</ecNumber>
    </recommendedName>
</protein>
<dbReference type="InterPro" id="IPR036052">
    <property type="entry name" value="TrpB-like_PALP_sf"/>
</dbReference>
<dbReference type="GO" id="GO:0004124">
    <property type="term" value="F:cysteine synthase activity"/>
    <property type="evidence" value="ECO:0007669"/>
    <property type="project" value="UniProtKB-EC"/>
</dbReference>
<dbReference type="Pfam" id="PF00291">
    <property type="entry name" value="PALP"/>
    <property type="match status" value="1"/>
</dbReference>
<evidence type="ECO:0000313" key="11">
    <source>
        <dbReference type="EMBL" id="CUN85731.1"/>
    </source>
</evidence>
<dbReference type="InterPro" id="IPR001926">
    <property type="entry name" value="TrpB-like_PALP"/>
</dbReference>
<accession>A0A174AAU3</accession>
<name>A0A174AAU3_9CLOT</name>
<gene>
    <name evidence="11" type="primary">cysK_1</name>
    <name evidence="11" type="ORF">ERS852471_00582</name>
</gene>
<evidence type="ECO:0000256" key="7">
    <source>
        <dbReference type="ARBA" id="ARBA00022898"/>
    </source>
</evidence>
<keyword evidence="8" id="KW-0198">Cysteine biosynthesis</keyword>
<sequence length="335" mass="36989">MNISNKISNLEKLIGNTPLVEISFTYKGKPLKVYSKIEHYNLTGSIKDRIAIYMIKKAYSDKRLKENDIIVEATSGNTGISFAAIGAYLGHEVHIYMPDWLSTERMKLLESYNAKLHLVSKEDGGFLKCVSLAEECSKNCSDIFLPGQFSNVDNTYAHYYSTGPEIYHALKKHGLKADLFIAGVGTGGTVMGIGKYLKERNRNLKIYPLEPSNSPTLSKGKHTSSKHRIQGISDEFIPAILDLSKLNDVISVDDGDSIIMSQMICKKFGLGVGISSGANFIGAIKALELNNFKGNIVTVFADDNKKYLSTDLMNVEPIKEGFISSDVELLDLKVL</sequence>
<dbReference type="Proteomes" id="UP000095594">
    <property type="component" value="Unassembled WGS sequence"/>
</dbReference>
<evidence type="ECO:0000256" key="6">
    <source>
        <dbReference type="ARBA" id="ARBA00022679"/>
    </source>
</evidence>